<evidence type="ECO:0000256" key="1">
    <source>
        <dbReference type="SAM" id="MobiDB-lite"/>
    </source>
</evidence>
<organism evidence="2 3">
    <name type="scientific">Brevibacillus panacihumi W25</name>
    <dbReference type="NCBI Taxonomy" id="1408254"/>
    <lineage>
        <taxon>Bacteria</taxon>
        <taxon>Bacillati</taxon>
        <taxon>Bacillota</taxon>
        <taxon>Bacilli</taxon>
        <taxon>Bacillales</taxon>
        <taxon>Paenibacillaceae</taxon>
        <taxon>Brevibacillus</taxon>
    </lineage>
</organism>
<comment type="caution">
    <text evidence="2">The sequence shown here is derived from an EMBL/GenBank/DDBJ whole genome shotgun (WGS) entry which is preliminary data.</text>
</comment>
<dbReference type="OrthoDB" id="9799867at2"/>
<evidence type="ECO:0000313" key="3">
    <source>
        <dbReference type="Proteomes" id="UP000017973"/>
    </source>
</evidence>
<dbReference type="PANTHER" id="PTHR37166:SF1">
    <property type="entry name" value="PROTEIN FLAG"/>
    <property type="match status" value="1"/>
</dbReference>
<dbReference type="SUPFAM" id="SSF160214">
    <property type="entry name" value="FlaG-like"/>
    <property type="match status" value="1"/>
</dbReference>
<dbReference type="Gene3D" id="3.30.160.170">
    <property type="entry name" value="FlaG-like"/>
    <property type="match status" value="1"/>
</dbReference>
<accession>V6MA10</accession>
<dbReference type="EMBL" id="AYJU01000003">
    <property type="protein sequence ID" value="EST55411.1"/>
    <property type="molecule type" value="Genomic_DNA"/>
</dbReference>
<name>V6MA10_9BACL</name>
<keyword evidence="2" id="KW-0282">Flagellum</keyword>
<reference evidence="2 3" key="1">
    <citation type="journal article" date="2014" name="Genome Announc.">
        <title>Draft Genome Sequence of Brevibacillus panacihumi Strain W25, a Halotolerant Hydrocarbon-Degrading Bacterium.</title>
        <authorList>
            <person name="Wang X."/>
            <person name="Jin D."/>
            <person name="Zhou L."/>
            <person name="Wu L."/>
            <person name="An W."/>
            <person name="Chen Y."/>
            <person name="Zhao L."/>
        </authorList>
    </citation>
    <scope>NUCLEOTIDE SEQUENCE [LARGE SCALE GENOMIC DNA]</scope>
    <source>
        <strain evidence="2 3">W25</strain>
    </source>
</reference>
<dbReference type="Pfam" id="PF03646">
    <property type="entry name" value="FlaG"/>
    <property type="match status" value="1"/>
</dbReference>
<keyword evidence="2" id="KW-0966">Cell projection</keyword>
<dbReference type="RefSeq" id="WP_023555317.1">
    <property type="nucleotide sequence ID" value="NZ_KI629787.1"/>
</dbReference>
<dbReference type="eggNOG" id="COG1334">
    <property type="taxonomic scope" value="Bacteria"/>
</dbReference>
<evidence type="ECO:0000313" key="2">
    <source>
        <dbReference type="EMBL" id="EST55411.1"/>
    </source>
</evidence>
<dbReference type="InterPro" id="IPR035924">
    <property type="entry name" value="FlaG-like_sf"/>
</dbReference>
<proteinExistence type="predicted"/>
<dbReference type="InterPro" id="IPR005186">
    <property type="entry name" value="FlaG"/>
</dbReference>
<dbReference type="HOGENOM" id="CLU_120910_3_2_9"/>
<dbReference type="AlphaFoldDB" id="V6MA10"/>
<gene>
    <name evidence="2" type="ORF">T458_06420</name>
</gene>
<keyword evidence="3" id="KW-1185">Reference proteome</keyword>
<keyword evidence="2" id="KW-0969">Cilium</keyword>
<dbReference type="PANTHER" id="PTHR37166">
    <property type="entry name" value="PROTEIN FLAG"/>
    <property type="match status" value="1"/>
</dbReference>
<dbReference type="PATRIC" id="fig|1408254.3.peg.1282"/>
<dbReference type="Proteomes" id="UP000017973">
    <property type="component" value="Unassembled WGS sequence"/>
</dbReference>
<dbReference type="NCBIfam" id="NF005834">
    <property type="entry name" value="PRK07738.1"/>
    <property type="match status" value="1"/>
</dbReference>
<protein>
    <submittedName>
        <fullName evidence="2">Flagellar protein FlaG</fullName>
    </submittedName>
</protein>
<sequence length="118" mass="13461">MDIRGVNDSGRGTVGLETKNTGEQGSKDDKLIQTVSPNVSEKRYSKKELEKEVDSLNEFLKGSSTHLKFQLHEKLGEYYVQVVNDHSEEVIREIPSKKMLDMVAQMYEMVGILVDEKR</sequence>
<dbReference type="STRING" id="1408254.T458_06420"/>
<feature type="region of interest" description="Disordered" evidence="1">
    <location>
        <begin position="1"/>
        <end position="30"/>
    </location>
</feature>